<evidence type="ECO:0000313" key="9">
    <source>
        <dbReference type="EMBL" id="PIV64565.1"/>
    </source>
</evidence>
<evidence type="ECO:0000256" key="6">
    <source>
        <dbReference type="ARBA" id="ARBA00022813"/>
    </source>
</evidence>
<comment type="caution">
    <text evidence="8">Lacks conserved residue(s) required for the propagation of feature annotation.</text>
</comment>
<comment type="pathway">
    <text evidence="8">Amino-acid biosynthesis; L-arginine biosynthesis; N(2)-acetyl-L-ornithine from L-glutamate: step 1/4.</text>
</comment>
<evidence type="ECO:0000256" key="2">
    <source>
        <dbReference type="ARBA" id="ARBA00011475"/>
    </source>
</evidence>
<feature type="binding site" evidence="8">
    <location>
        <position position="186"/>
    </location>
    <ligand>
        <name>substrate</name>
    </ligand>
</feature>
<organism evidence="9 10">
    <name type="scientific">bacterium (Candidatus Ratteibacteria) CG01_land_8_20_14_3_00_40_19</name>
    <dbReference type="NCBI Taxonomy" id="2014290"/>
    <lineage>
        <taxon>Bacteria</taxon>
        <taxon>Candidatus Ratteibacteria</taxon>
    </lineage>
</organism>
<feature type="chain" id="PRO_5023255598" description="Arginine biosynthesis bifunctional protein ArgJ alpha chain" evidence="8">
    <location>
        <begin position="1"/>
        <end position="185"/>
    </location>
</feature>
<dbReference type="EC" id="2.3.1.1" evidence="8"/>
<dbReference type="UniPathway" id="UPA00068">
    <property type="reaction ID" value="UER00106"/>
</dbReference>
<dbReference type="GO" id="GO:0005737">
    <property type="term" value="C:cytoplasm"/>
    <property type="evidence" value="ECO:0007669"/>
    <property type="project" value="UniProtKB-SubCell"/>
</dbReference>
<feature type="site" description="Involved in the stabilization of negative charge on the oxyanion by the formation of the oxyanion hole" evidence="8">
    <location>
        <position position="111"/>
    </location>
</feature>
<reference evidence="10" key="1">
    <citation type="submission" date="2017-09" db="EMBL/GenBank/DDBJ databases">
        <title>Depth-based differentiation of microbial function through sediment-hosted aquifers and enrichment of novel symbionts in the deep terrestrial subsurface.</title>
        <authorList>
            <person name="Probst A.J."/>
            <person name="Ladd B."/>
            <person name="Jarett J.K."/>
            <person name="Geller-Mcgrath D.E."/>
            <person name="Sieber C.M.K."/>
            <person name="Emerson J.B."/>
            <person name="Anantharaman K."/>
            <person name="Thomas B.C."/>
            <person name="Malmstrom R."/>
            <person name="Stieglmeier M."/>
            <person name="Klingl A."/>
            <person name="Woyke T."/>
            <person name="Ryan C.M."/>
            <person name="Banfield J.F."/>
        </authorList>
    </citation>
    <scope>NUCLEOTIDE SEQUENCE [LARGE SCALE GENOMIC DNA]</scope>
</reference>
<dbReference type="EMBL" id="PETL01000077">
    <property type="protein sequence ID" value="PIV64565.1"/>
    <property type="molecule type" value="Genomic_DNA"/>
</dbReference>
<dbReference type="EC" id="2.3.1.35" evidence="8"/>
<evidence type="ECO:0000256" key="1">
    <source>
        <dbReference type="ARBA" id="ARBA00006774"/>
    </source>
</evidence>
<keyword evidence="8" id="KW-0511">Multifunctional enzyme</keyword>
<keyword evidence="6 8" id="KW-0068">Autocatalytic cleavage</keyword>
<protein>
    <recommendedName>
        <fullName evidence="8">Arginine biosynthesis bifunctional protein ArgJ</fullName>
    </recommendedName>
    <domain>
        <recommendedName>
            <fullName evidence="8">Glutamate N-acetyltransferase</fullName>
            <ecNumber evidence="8">2.3.1.35</ecNumber>
        </recommendedName>
        <alternativeName>
            <fullName evidence="8">Ornithine acetyltransferase</fullName>
            <shortName evidence="8">OATase</shortName>
        </alternativeName>
        <alternativeName>
            <fullName evidence="8">Ornithine transacetylase</fullName>
        </alternativeName>
    </domain>
    <domain>
        <recommendedName>
            <fullName evidence="8">Amino-acid acetyltransferase</fullName>
            <ecNumber evidence="8">2.3.1.1</ecNumber>
        </recommendedName>
        <alternativeName>
            <fullName evidence="8">N-acetylglutamate synthase</fullName>
            <shortName evidence="8">AGSase</shortName>
        </alternativeName>
    </domain>
    <component>
        <recommendedName>
            <fullName evidence="8">Arginine biosynthesis bifunctional protein ArgJ alpha chain</fullName>
        </recommendedName>
    </component>
    <component>
        <recommendedName>
            <fullName evidence="8">Arginine biosynthesis bifunctional protein ArgJ beta chain</fullName>
        </recommendedName>
    </component>
</protein>
<keyword evidence="4 8" id="KW-0028">Amino-acid biosynthesis</keyword>
<dbReference type="GO" id="GO:0006592">
    <property type="term" value="P:ornithine biosynthetic process"/>
    <property type="evidence" value="ECO:0007669"/>
    <property type="project" value="TreeGrafter"/>
</dbReference>
<name>A0A2M7EA52_9BACT</name>
<dbReference type="GO" id="GO:0006526">
    <property type="term" value="P:L-arginine biosynthetic process"/>
    <property type="evidence" value="ECO:0007669"/>
    <property type="project" value="UniProtKB-UniRule"/>
</dbReference>
<dbReference type="AlphaFoldDB" id="A0A2M7EA52"/>
<dbReference type="FunFam" id="3.60.70.12:FF:000001">
    <property type="entry name" value="Arginine biosynthesis bifunctional protein ArgJ, chloroplastic"/>
    <property type="match status" value="1"/>
</dbReference>
<feature type="binding site" evidence="8">
    <location>
        <position position="146"/>
    </location>
    <ligand>
        <name>substrate</name>
    </ligand>
</feature>
<dbReference type="GO" id="GO:0004042">
    <property type="term" value="F:L-glutamate N-acetyltransferase activity"/>
    <property type="evidence" value="ECO:0007669"/>
    <property type="project" value="UniProtKB-UniRule"/>
</dbReference>
<dbReference type="Gene3D" id="3.60.70.12">
    <property type="entry name" value="L-amino peptidase D-ALA esterase/amidase"/>
    <property type="match status" value="1"/>
</dbReference>
<evidence type="ECO:0000256" key="8">
    <source>
        <dbReference type="HAMAP-Rule" id="MF_01106"/>
    </source>
</evidence>
<evidence type="ECO:0000256" key="7">
    <source>
        <dbReference type="ARBA" id="ARBA00023315"/>
    </source>
</evidence>
<keyword evidence="7 8" id="KW-0012">Acyltransferase</keyword>
<evidence type="ECO:0000256" key="3">
    <source>
        <dbReference type="ARBA" id="ARBA00022571"/>
    </source>
</evidence>
<dbReference type="GO" id="GO:0004358">
    <property type="term" value="F:L-glutamate N-acetyltransferase activity, acting on acetyl-L-ornithine as donor"/>
    <property type="evidence" value="ECO:0007669"/>
    <property type="project" value="UniProtKB-UniRule"/>
</dbReference>
<keyword evidence="5 8" id="KW-0808">Transferase</keyword>
<evidence type="ECO:0000256" key="4">
    <source>
        <dbReference type="ARBA" id="ARBA00022605"/>
    </source>
</evidence>
<dbReference type="NCBIfam" id="TIGR00120">
    <property type="entry name" value="ArgJ"/>
    <property type="match status" value="1"/>
</dbReference>
<comment type="subcellular location">
    <subcellularLocation>
        <location evidence="8">Cytoplasm</location>
    </subcellularLocation>
</comment>
<feature type="binding site" evidence="8">
    <location>
        <position position="272"/>
    </location>
    <ligand>
        <name>substrate</name>
    </ligand>
</feature>
<dbReference type="CDD" id="cd02152">
    <property type="entry name" value="OAT"/>
    <property type="match status" value="1"/>
</dbReference>
<evidence type="ECO:0000256" key="5">
    <source>
        <dbReference type="ARBA" id="ARBA00022679"/>
    </source>
</evidence>
<comment type="caution">
    <text evidence="9">The sequence shown here is derived from an EMBL/GenBank/DDBJ whole genome shotgun (WGS) entry which is preliminary data.</text>
</comment>
<dbReference type="Pfam" id="PF01960">
    <property type="entry name" value="ArgJ"/>
    <property type="match status" value="1"/>
</dbReference>
<dbReference type="InterPro" id="IPR042195">
    <property type="entry name" value="ArgJ_beta_C"/>
</dbReference>
<comment type="subunit">
    <text evidence="2 8">Heterotetramer of two alpha and two beta chains.</text>
</comment>
<dbReference type="PANTHER" id="PTHR23100">
    <property type="entry name" value="ARGININE BIOSYNTHESIS BIFUNCTIONAL PROTEIN ARGJ"/>
    <property type="match status" value="1"/>
</dbReference>
<keyword evidence="8" id="KW-0963">Cytoplasm</keyword>
<sequence length="396" mass="43121">MNSGITYPRGFKATGISCGIKKDNKKDLALIYSESEAVAAGLFTTNKIKSASILVDLKHLQRRNSQAIFIISGNANTCTGKKGIENSQIILNLLAPLLSVEKEKILLASTGKIGIPLPVTKIKEAIPKLVASLSNDGKSAAEAILTTDRKTKEISFSTGIFGQGKREVRIGGMAKGSGMIEPNLSTMLAFFTTDAVIEPEALREALREAVKNSFNQITVDNEESTNDSVIILANGEAKNRKIKRETKEFKKFSFALKKASLHLAKMIVADGEGAQKVIEVKIEQAWCQKDANRLARAVAGSNLVKAAIAGSSGNWGRIMAALGRVRARLNPDTLDLFINGILVFSRGEKQVYQEKELQKSLGQKEVRIEVNLHCGNFSSSFFGCDLTEEYVRINKE</sequence>
<dbReference type="InterPro" id="IPR016117">
    <property type="entry name" value="ArgJ-like_dom_sf"/>
</dbReference>
<dbReference type="Proteomes" id="UP000228886">
    <property type="component" value="Unassembled WGS sequence"/>
</dbReference>
<feature type="active site" description="Nucleophile" evidence="8">
    <location>
        <position position="186"/>
    </location>
</feature>
<dbReference type="Gene3D" id="3.10.20.340">
    <property type="entry name" value="ArgJ beta chain, C-terminal domain"/>
    <property type="match status" value="1"/>
</dbReference>
<feature type="binding site" evidence="8">
    <location>
        <position position="394"/>
    </location>
    <ligand>
        <name>substrate</name>
    </ligand>
</feature>
<feature type="site" description="Involved in the stabilization of negative charge on the oxyanion by the formation of the oxyanion hole" evidence="8">
    <location>
        <position position="110"/>
    </location>
</feature>
<comment type="catalytic activity">
    <reaction evidence="8">
        <text>N(2)-acetyl-L-ornithine + L-glutamate = N-acetyl-L-glutamate + L-ornithine</text>
        <dbReference type="Rhea" id="RHEA:15349"/>
        <dbReference type="ChEBI" id="CHEBI:29985"/>
        <dbReference type="ChEBI" id="CHEBI:44337"/>
        <dbReference type="ChEBI" id="CHEBI:46911"/>
        <dbReference type="ChEBI" id="CHEBI:57805"/>
        <dbReference type="EC" id="2.3.1.35"/>
    </reaction>
</comment>
<keyword evidence="3 8" id="KW-0055">Arginine biosynthesis</keyword>
<dbReference type="PANTHER" id="PTHR23100:SF0">
    <property type="entry name" value="ARGININE BIOSYNTHESIS BIFUNCTIONAL PROTEIN ARGJ, MITOCHONDRIAL"/>
    <property type="match status" value="1"/>
</dbReference>
<proteinExistence type="inferred from homology"/>
<dbReference type="InterPro" id="IPR002813">
    <property type="entry name" value="Arg_biosynth_ArgJ"/>
</dbReference>
<comment type="pathway">
    <text evidence="8">Amino-acid biosynthesis; L-arginine biosynthesis; L-ornithine and N-acetyl-L-glutamate from L-glutamate and N(2)-acetyl-L-ornithine (cyclic): step 1/1.</text>
</comment>
<evidence type="ECO:0000313" key="10">
    <source>
        <dbReference type="Proteomes" id="UP000228886"/>
    </source>
</evidence>
<comment type="similarity">
    <text evidence="1 8">Belongs to the ArgJ family.</text>
</comment>
<feature type="binding site" evidence="8">
    <location>
        <position position="175"/>
    </location>
    <ligand>
        <name>substrate</name>
    </ligand>
</feature>
<dbReference type="SUPFAM" id="SSF56266">
    <property type="entry name" value="DmpA/ArgJ-like"/>
    <property type="match status" value="1"/>
</dbReference>
<feature type="chain" id="PRO_5023255599" description="Arginine biosynthesis bifunctional protein ArgJ beta chain" evidence="8">
    <location>
        <begin position="186"/>
        <end position="396"/>
    </location>
</feature>
<gene>
    <name evidence="8" type="primary">argJ</name>
    <name evidence="9" type="ORF">COS11_01525</name>
</gene>
<comment type="function">
    <text evidence="8">Catalyzes two activities which are involved in the cyclic version of arginine biosynthesis: the synthesis of N-acetylglutamate from glutamate and acetyl-CoA as the acetyl donor, and of ornithine by transacetylation between N(2)-acetylornithine and glutamate.</text>
</comment>
<accession>A0A2M7EA52</accession>
<dbReference type="HAMAP" id="MF_01106">
    <property type="entry name" value="ArgJ"/>
    <property type="match status" value="1"/>
</dbReference>
<dbReference type="NCBIfam" id="NF003802">
    <property type="entry name" value="PRK05388.1"/>
    <property type="match status" value="1"/>
</dbReference>
<comment type="catalytic activity">
    <reaction evidence="8">
        <text>L-glutamate + acetyl-CoA = N-acetyl-L-glutamate + CoA + H(+)</text>
        <dbReference type="Rhea" id="RHEA:24292"/>
        <dbReference type="ChEBI" id="CHEBI:15378"/>
        <dbReference type="ChEBI" id="CHEBI:29985"/>
        <dbReference type="ChEBI" id="CHEBI:44337"/>
        <dbReference type="ChEBI" id="CHEBI:57287"/>
        <dbReference type="ChEBI" id="CHEBI:57288"/>
        <dbReference type="EC" id="2.3.1.1"/>
    </reaction>
</comment>